<name>A0ABP1CF78_9APHY</name>
<feature type="compositionally biased region" description="Polar residues" evidence="2">
    <location>
        <begin position="55"/>
        <end position="70"/>
    </location>
</feature>
<feature type="region of interest" description="Disordered" evidence="2">
    <location>
        <begin position="501"/>
        <end position="521"/>
    </location>
</feature>
<protein>
    <recommendedName>
        <fullName evidence="5">PX domain-containing protein</fullName>
    </recommendedName>
</protein>
<reference evidence="4" key="1">
    <citation type="submission" date="2024-04" db="EMBL/GenBank/DDBJ databases">
        <authorList>
            <person name="Shaw F."/>
            <person name="Minotto A."/>
        </authorList>
    </citation>
    <scope>NUCLEOTIDE SEQUENCE [LARGE SCALE GENOMIC DNA]</scope>
</reference>
<feature type="compositionally biased region" description="Polar residues" evidence="2">
    <location>
        <begin position="126"/>
        <end position="140"/>
    </location>
</feature>
<feature type="region of interest" description="Disordered" evidence="2">
    <location>
        <begin position="538"/>
        <end position="560"/>
    </location>
</feature>
<dbReference type="PANTHER" id="PTHR24216">
    <property type="entry name" value="PAXILLIN-RELATED"/>
    <property type="match status" value="1"/>
</dbReference>
<feature type="compositionally biased region" description="Polar residues" evidence="2">
    <location>
        <begin position="771"/>
        <end position="782"/>
    </location>
</feature>
<feature type="compositionally biased region" description="Low complexity" evidence="2">
    <location>
        <begin position="368"/>
        <end position="393"/>
    </location>
</feature>
<evidence type="ECO:0008006" key="5">
    <source>
        <dbReference type="Google" id="ProtNLM"/>
    </source>
</evidence>
<dbReference type="Proteomes" id="UP001497453">
    <property type="component" value="Chromosome 1"/>
</dbReference>
<feature type="compositionally biased region" description="Low complexity" evidence="2">
    <location>
        <begin position="785"/>
        <end position="803"/>
    </location>
</feature>
<sequence length="899" mass="99199">MDSRGRSRDISPAAFTRKQLHTPLVTPSIHADFVIPVSSRSRTPRRRPDTDRGQQYHSSVSVFASAMWQQPPSPEPIPVPSSSRLMLPPATASPSPPFTYPHLACHSPSRSPTPSLPPSPTDSFMLRTNSSSTLSVSPEATPSGPLTPPDSVYAYSDRDYYDSSPLPPRTLQDQMQDAYALDNMHLAKILLLKLRGIEVTSDDDPRIAQVKDADFSTVFVPPGGLKLSPEDEKRYQEGVRRENERRRRAQREARLRICEKIWENSVRCLREQKTKLARRKEDELRERRKLEIEARGREREARERDSDRECDILARYTRQLKVSTCSNQRSRLSYGSLPASSSRSVVLNSPSLPMPTFEYTLMPPVHTLSTSRHSPPSSLASSPPKNKSPLSSPHRAFKELSALSAQNIPFSTVVTRMHGPLFPEDNEDEDDTASTSSVRRLRIQRRTVAQVHLFDELLKRDVSQWQERADGRPRVGSSLIRRRTQGCPACSQSLSSMASTLVSSSGPSTSATSTSSSTRTISTRSNSWFSSFSSILTPSLTSSSSLSSSTSDALPSTTSTTAGSVIPVSISVIPSSKEAEIIHHHTLHTCSQSKLIPLAPEDPHPLSVPLTSSSSRTPFSSVSVPSRGRALVRPITTTSSLTSLRLSPTPTEGEREGEGLVWKMTRRFTRFIDMASQFQKAYVRATMFSTGSDLYGRGSSLSSSAERSYSRERDRLGRTVYGSEGTVWDRRGRARERGRGVSANMGASAKKMDLKPRGYRVSPCDLQIFTSADLNSPESNPTRPFLPLHTLSPPTSPSSPSYPLRFPQPPPIPRSPFRSPYPPQTLTSRLRPIANPLLLRMRALQNRCMGVGADNYLEDGHVVGLIAGNGGVMEVREKVVGVAWDGIGRSGLGCEVCVR</sequence>
<feature type="compositionally biased region" description="Low complexity" evidence="2">
    <location>
        <begin position="80"/>
        <end position="93"/>
    </location>
</feature>
<evidence type="ECO:0000256" key="2">
    <source>
        <dbReference type="SAM" id="MobiDB-lite"/>
    </source>
</evidence>
<feature type="region of interest" description="Disordered" evidence="2">
    <location>
        <begin position="36"/>
        <end position="151"/>
    </location>
</feature>
<dbReference type="EMBL" id="OZ037944">
    <property type="protein sequence ID" value="CAL1694295.1"/>
    <property type="molecule type" value="Genomic_DNA"/>
</dbReference>
<feature type="region of interest" description="Disordered" evidence="2">
    <location>
        <begin position="1"/>
        <end position="21"/>
    </location>
</feature>
<proteinExistence type="predicted"/>
<feature type="coiled-coil region" evidence="1">
    <location>
        <begin position="232"/>
        <end position="300"/>
    </location>
</feature>
<keyword evidence="4" id="KW-1185">Reference proteome</keyword>
<evidence type="ECO:0000313" key="4">
    <source>
        <dbReference type="Proteomes" id="UP001497453"/>
    </source>
</evidence>
<feature type="region of interest" description="Disordered" evidence="2">
    <location>
        <begin position="367"/>
        <end position="393"/>
    </location>
</feature>
<gene>
    <name evidence="3" type="ORF">GFSPODELE1_LOCUS239</name>
</gene>
<evidence type="ECO:0000256" key="1">
    <source>
        <dbReference type="SAM" id="Coils"/>
    </source>
</evidence>
<accession>A0ABP1CF78</accession>
<organism evidence="3 4">
    <name type="scientific">Somion occarium</name>
    <dbReference type="NCBI Taxonomy" id="3059160"/>
    <lineage>
        <taxon>Eukaryota</taxon>
        <taxon>Fungi</taxon>
        <taxon>Dikarya</taxon>
        <taxon>Basidiomycota</taxon>
        <taxon>Agaricomycotina</taxon>
        <taxon>Agaricomycetes</taxon>
        <taxon>Polyporales</taxon>
        <taxon>Cerrenaceae</taxon>
        <taxon>Somion</taxon>
    </lineage>
</organism>
<evidence type="ECO:0000313" key="3">
    <source>
        <dbReference type="EMBL" id="CAL1694295.1"/>
    </source>
</evidence>
<dbReference type="PANTHER" id="PTHR24216:SF65">
    <property type="entry name" value="PAXILLIN-LIKE PROTEIN 1"/>
    <property type="match status" value="1"/>
</dbReference>
<keyword evidence="1" id="KW-0175">Coiled coil</keyword>
<feature type="region of interest" description="Disordered" evidence="2">
    <location>
        <begin position="771"/>
        <end position="803"/>
    </location>
</feature>